<proteinExistence type="predicted"/>
<gene>
    <name evidence="2" type="ORF">BJ322DRAFT_1067797</name>
</gene>
<evidence type="ECO:0000313" key="3">
    <source>
        <dbReference type="Proteomes" id="UP000736335"/>
    </source>
</evidence>
<feature type="compositionally biased region" description="Basic and acidic residues" evidence="1">
    <location>
        <begin position="118"/>
        <end position="134"/>
    </location>
</feature>
<dbReference type="Proteomes" id="UP000736335">
    <property type="component" value="Unassembled WGS sequence"/>
</dbReference>
<keyword evidence="3" id="KW-1185">Reference proteome</keyword>
<feature type="compositionally biased region" description="Basic and acidic residues" evidence="1">
    <location>
        <begin position="217"/>
        <end position="233"/>
    </location>
</feature>
<comment type="caution">
    <text evidence="2">The sequence shown here is derived from an EMBL/GenBank/DDBJ whole genome shotgun (WGS) entry which is preliminary data.</text>
</comment>
<feature type="region of interest" description="Disordered" evidence="1">
    <location>
        <begin position="118"/>
        <end position="156"/>
    </location>
</feature>
<evidence type="ECO:0000313" key="2">
    <source>
        <dbReference type="EMBL" id="KAF9783968.1"/>
    </source>
</evidence>
<feature type="compositionally biased region" description="Basic and acidic residues" evidence="1">
    <location>
        <begin position="185"/>
        <end position="198"/>
    </location>
</feature>
<feature type="region of interest" description="Disordered" evidence="1">
    <location>
        <begin position="168"/>
        <end position="233"/>
    </location>
</feature>
<dbReference type="AlphaFoldDB" id="A0A9P6HCC2"/>
<reference evidence="2" key="1">
    <citation type="journal article" date="2020" name="Nat. Commun.">
        <title>Large-scale genome sequencing of mycorrhizal fungi provides insights into the early evolution of symbiotic traits.</title>
        <authorList>
            <person name="Miyauchi S."/>
            <person name="Kiss E."/>
            <person name="Kuo A."/>
            <person name="Drula E."/>
            <person name="Kohler A."/>
            <person name="Sanchez-Garcia M."/>
            <person name="Morin E."/>
            <person name="Andreopoulos B."/>
            <person name="Barry K.W."/>
            <person name="Bonito G."/>
            <person name="Buee M."/>
            <person name="Carver A."/>
            <person name="Chen C."/>
            <person name="Cichocki N."/>
            <person name="Clum A."/>
            <person name="Culley D."/>
            <person name="Crous P.W."/>
            <person name="Fauchery L."/>
            <person name="Girlanda M."/>
            <person name="Hayes R.D."/>
            <person name="Keri Z."/>
            <person name="LaButti K."/>
            <person name="Lipzen A."/>
            <person name="Lombard V."/>
            <person name="Magnuson J."/>
            <person name="Maillard F."/>
            <person name="Murat C."/>
            <person name="Nolan M."/>
            <person name="Ohm R.A."/>
            <person name="Pangilinan J."/>
            <person name="Pereira M.F."/>
            <person name="Perotto S."/>
            <person name="Peter M."/>
            <person name="Pfister S."/>
            <person name="Riley R."/>
            <person name="Sitrit Y."/>
            <person name="Stielow J.B."/>
            <person name="Szollosi G."/>
            <person name="Zifcakova L."/>
            <person name="Stursova M."/>
            <person name="Spatafora J.W."/>
            <person name="Tedersoo L."/>
            <person name="Vaario L.M."/>
            <person name="Yamada A."/>
            <person name="Yan M."/>
            <person name="Wang P."/>
            <person name="Xu J."/>
            <person name="Bruns T."/>
            <person name="Baldrian P."/>
            <person name="Vilgalys R."/>
            <person name="Dunand C."/>
            <person name="Henrissat B."/>
            <person name="Grigoriev I.V."/>
            <person name="Hibbett D."/>
            <person name="Nagy L.G."/>
            <person name="Martin F.M."/>
        </authorList>
    </citation>
    <scope>NUCLEOTIDE SEQUENCE</scope>
    <source>
        <strain evidence="2">UH-Tt-Lm1</strain>
    </source>
</reference>
<accession>A0A9P6HCC2</accession>
<organism evidence="2 3">
    <name type="scientific">Thelephora terrestris</name>
    <dbReference type="NCBI Taxonomy" id="56493"/>
    <lineage>
        <taxon>Eukaryota</taxon>
        <taxon>Fungi</taxon>
        <taxon>Dikarya</taxon>
        <taxon>Basidiomycota</taxon>
        <taxon>Agaricomycotina</taxon>
        <taxon>Agaricomycetes</taxon>
        <taxon>Thelephorales</taxon>
        <taxon>Thelephoraceae</taxon>
        <taxon>Thelephora</taxon>
    </lineage>
</organism>
<name>A0A9P6HCC2_9AGAM</name>
<evidence type="ECO:0000256" key="1">
    <source>
        <dbReference type="SAM" id="MobiDB-lite"/>
    </source>
</evidence>
<sequence>MTGGETSDAPKRFAATPRVTMGGDLYASQATARSFILEGPEIPNWVSVNLGIEYTDAEIEVEIVGAGHEGGHDRNAPWHLNAVMKVDGEPMKTKDHKGRETRTWHVEGIAKNTEDFRDKSSKWLESERKKRDNPEASSVAIMTRAPTSESVVEGSPETIEQLANEIGKFDIERTSNDGGGNPKLKGKDKAVPPKNEKNKRGKSKPWNVLQSFGMGGSKDKKDKRAASKSKQDK</sequence>
<protein>
    <submittedName>
        <fullName evidence="2">Uncharacterized protein</fullName>
    </submittedName>
</protein>
<reference evidence="2" key="2">
    <citation type="submission" date="2020-11" db="EMBL/GenBank/DDBJ databases">
        <authorList>
            <consortium name="DOE Joint Genome Institute"/>
            <person name="Kuo A."/>
            <person name="Miyauchi S."/>
            <person name="Kiss E."/>
            <person name="Drula E."/>
            <person name="Kohler A."/>
            <person name="Sanchez-Garcia M."/>
            <person name="Andreopoulos B."/>
            <person name="Barry K.W."/>
            <person name="Bonito G."/>
            <person name="Buee M."/>
            <person name="Carver A."/>
            <person name="Chen C."/>
            <person name="Cichocki N."/>
            <person name="Clum A."/>
            <person name="Culley D."/>
            <person name="Crous P.W."/>
            <person name="Fauchery L."/>
            <person name="Girlanda M."/>
            <person name="Hayes R."/>
            <person name="Keri Z."/>
            <person name="Labutti K."/>
            <person name="Lipzen A."/>
            <person name="Lombard V."/>
            <person name="Magnuson J."/>
            <person name="Maillard F."/>
            <person name="Morin E."/>
            <person name="Murat C."/>
            <person name="Nolan M."/>
            <person name="Ohm R."/>
            <person name="Pangilinan J."/>
            <person name="Pereira M."/>
            <person name="Perotto S."/>
            <person name="Peter M."/>
            <person name="Riley R."/>
            <person name="Sitrit Y."/>
            <person name="Stielow B."/>
            <person name="Szollosi G."/>
            <person name="Zifcakova L."/>
            <person name="Stursova M."/>
            <person name="Spatafora J.W."/>
            <person name="Tedersoo L."/>
            <person name="Vaario L.-M."/>
            <person name="Yamada A."/>
            <person name="Yan M."/>
            <person name="Wang P."/>
            <person name="Xu J."/>
            <person name="Bruns T."/>
            <person name="Baldrian P."/>
            <person name="Vilgalys R."/>
            <person name="Henrissat B."/>
            <person name="Grigoriev I.V."/>
            <person name="Hibbett D."/>
            <person name="Nagy L.G."/>
            <person name="Martin F.M."/>
        </authorList>
    </citation>
    <scope>NUCLEOTIDE SEQUENCE</scope>
    <source>
        <strain evidence="2">UH-Tt-Lm1</strain>
    </source>
</reference>
<dbReference type="EMBL" id="WIUZ02000009">
    <property type="protein sequence ID" value="KAF9783968.1"/>
    <property type="molecule type" value="Genomic_DNA"/>
</dbReference>